<evidence type="ECO:0000256" key="6">
    <source>
        <dbReference type="ARBA" id="ARBA00023136"/>
    </source>
</evidence>
<keyword evidence="5 7" id="KW-1133">Transmembrane helix</keyword>
<keyword evidence="3" id="KW-1003">Cell membrane</keyword>
<dbReference type="AlphaFoldDB" id="A0A0P9ADC5"/>
<evidence type="ECO:0000256" key="5">
    <source>
        <dbReference type="ARBA" id="ARBA00022989"/>
    </source>
</evidence>
<evidence type="ECO:0000313" key="10">
    <source>
        <dbReference type="Proteomes" id="UP000050326"/>
    </source>
</evidence>
<evidence type="ECO:0000256" key="4">
    <source>
        <dbReference type="ARBA" id="ARBA00022692"/>
    </source>
</evidence>
<feature type="transmembrane region" description="Helical" evidence="7">
    <location>
        <begin position="101"/>
        <end position="122"/>
    </location>
</feature>
<dbReference type="Proteomes" id="UP000050326">
    <property type="component" value="Unassembled WGS sequence"/>
</dbReference>
<dbReference type="RefSeq" id="WP_054876348.1">
    <property type="nucleotide sequence ID" value="NZ_LKET01000043.1"/>
</dbReference>
<dbReference type="CDD" id="cd06261">
    <property type="entry name" value="TM_PBP2"/>
    <property type="match status" value="1"/>
</dbReference>
<feature type="transmembrane region" description="Helical" evidence="7">
    <location>
        <begin position="9"/>
        <end position="30"/>
    </location>
</feature>
<evidence type="ECO:0000313" key="9">
    <source>
        <dbReference type="EMBL" id="KPU43105.1"/>
    </source>
</evidence>
<dbReference type="OrthoDB" id="9773221at2"/>
<dbReference type="Pfam" id="PF00528">
    <property type="entry name" value="BPD_transp_1"/>
    <property type="match status" value="1"/>
</dbReference>
<name>A0A0P9ADC5_9CLOT</name>
<dbReference type="PATRIC" id="fig|36849.3.peg.3551"/>
<evidence type="ECO:0000256" key="7">
    <source>
        <dbReference type="RuleBase" id="RU363032"/>
    </source>
</evidence>
<keyword evidence="2 7" id="KW-0813">Transport</keyword>
<dbReference type="PANTHER" id="PTHR43163:SF6">
    <property type="entry name" value="DIPEPTIDE TRANSPORT SYSTEM PERMEASE PROTEIN DPPB-RELATED"/>
    <property type="match status" value="1"/>
</dbReference>
<evidence type="ECO:0000256" key="2">
    <source>
        <dbReference type="ARBA" id="ARBA00022448"/>
    </source>
</evidence>
<reference evidence="9 10" key="1">
    <citation type="submission" date="2015-09" db="EMBL/GenBank/DDBJ databases">
        <title>Genome sequence of Oxobacter pfennigii DSM 3222.</title>
        <authorList>
            <person name="Poehlein A."/>
            <person name="Bengelsdorf F.R."/>
            <person name="Schiel-Bengelsdorf B."/>
            <person name="Duerre P."/>
            <person name="Daniel R."/>
        </authorList>
    </citation>
    <scope>NUCLEOTIDE SEQUENCE [LARGE SCALE GENOMIC DNA]</scope>
    <source>
        <strain evidence="9 10">DSM 3222</strain>
    </source>
</reference>
<keyword evidence="10" id="KW-1185">Reference proteome</keyword>
<evidence type="ECO:0000256" key="1">
    <source>
        <dbReference type="ARBA" id="ARBA00004651"/>
    </source>
</evidence>
<feature type="transmembrane region" description="Helical" evidence="7">
    <location>
        <begin position="255"/>
        <end position="276"/>
    </location>
</feature>
<dbReference type="PROSITE" id="PS50928">
    <property type="entry name" value="ABC_TM1"/>
    <property type="match status" value="1"/>
</dbReference>
<dbReference type="InterPro" id="IPR035906">
    <property type="entry name" value="MetI-like_sf"/>
</dbReference>
<dbReference type="Pfam" id="PF19300">
    <property type="entry name" value="BPD_transp_1_N"/>
    <property type="match status" value="1"/>
</dbReference>
<dbReference type="Gene3D" id="1.10.3720.10">
    <property type="entry name" value="MetI-like"/>
    <property type="match status" value="1"/>
</dbReference>
<feature type="domain" description="ABC transmembrane type-1" evidence="8">
    <location>
        <begin position="95"/>
        <end position="324"/>
    </location>
</feature>
<dbReference type="GO" id="GO:0005886">
    <property type="term" value="C:plasma membrane"/>
    <property type="evidence" value="ECO:0007669"/>
    <property type="project" value="UniProtKB-SubCell"/>
</dbReference>
<comment type="similarity">
    <text evidence="7">Belongs to the binding-protein-dependent transport system permease family.</text>
</comment>
<dbReference type="SUPFAM" id="SSF161098">
    <property type="entry name" value="MetI-like"/>
    <property type="match status" value="1"/>
</dbReference>
<dbReference type="GO" id="GO:0055085">
    <property type="term" value="P:transmembrane transport"/>
    <property type="evidence" value="ECO:0007669"/>
    <property type="project" value="InterPro"/>
</dbReference>
<sequence length="334" mass="36689">MLKYILKRLLLLIPVLVGVSLMAFVVMHLFTADPAAVILGEHATAEQIEKLRQSLGLNDPIYVQYWNFLKGAIRGDLGNSLISKTPVTTEILRRFPATIELAFAAILFASFFGIIIGVISAIKQNSIIDYISMVVALLGVSMPIFWLGLILIVIFAVTFHLLPVAGRIQIGYEPMRVTGFYLLDSLMTGNMVAFKSTLRHLVLPAIALGSYSTAIIARMTRSTMLEIVRQDFIRTARAKGLLEKIVIFRHALRNALIPIVTVIGLQLGSLLGGAVLTETVFSWPGVGSYAIDSILKSDYPVVQGSVILLAAVFVIINLIVDILYAFLDPRIKYS</sequence>
<protein>
    <submittedName>
        <fullName evidence="9">Dipeptide transport system permease protein DppB</fullName>
    </submittedName>
</protein>
<dbReference type="STRING" id="36849.OXPF_33550"/>
<comment type="subcellular location">
    <subcellularLocation>
        <location evidence="1 7">Cell membrane</location>
        <topology evidence="1 7">Multi-pass membrane protein</topology>
    </subcellularLocation>
</comment>
<proteinExistence type="inferred from homology"/>
<keyword evidence="4 7" id="KW-0812">Transmembrane</keyword>
<keyword evidence="6 7" id="KW-0472">Membrane</keyword>
<evidence type="ECO:0000256" key="3">
    <source>
        <dbReference type="ARBA" id="ARBA00022475"/>
    </source>
</evidence>
<comment type="caution">
    <text evidence="9">The sequence shown here is derived from an EMBL/GenBank/DDBJ whole genome shotgun (WGS) entry which is preliminary data.</text>
</comment>
<dbReference type="EMBL" id="LKET01000043">
    <property type="protein sequence ID" value="KPU43105.1"/>
    <property type="molecule type" value="Genomic_DNA"/>
</dbReference>
<feature type="transmembrane region" description="Helical" evidence="7">
    <location>
        <begin position="134"/>
        <end position="157"/>
    </location>
</feature>
<feature type="transmembrane region" description="Helical" evidence="7">
    <location>
        <begin position="306"/>
        <end position="327"/>
    </location>
</feature>
<dbReference type="InterPro" id="IPR000515">
    <property type="entry name" value="MetI-like"/>
</dbReference>
<feature type="transmembrane region" description="Helical" evidence="7">
    <location>
        <begin position="201"/>
        <end position="220"/>
    </location>
</feature>
<evidence type="ECO:0000259" key="8">
    <source>
        <dbReference type="PROSITE" id="PS50928"/>
    </source>
</evidence>
<dbReference type="InterPro" id="IPR045621">
    <property type="entry name" value="BPD_transp_1_N"/>
</dbReference>
<organism evidence="9 10">
    <name type="scientific">Oxobacter pfennigii</name>
    <dbReference type="NCBI Taxonomy" id="36849"/>
    <lineage>
        <taxon>Bacteria</taxon>
        <taxon>Bacillati</taxon>
        <taxon>Bacillota</taxon>
        <taxon>Clostridia</taxon>
        <taxon>Eubacteriales</taxon>
        <taxon>Clostridiaceae</taxon>
        <taxon>Oxobacter</taxon>
    </lineage>
</organism>
<accession>A0A0P9ADC5</accession>
<gene>
    <name evidence="9" type="primary">dppB_3</name>
    <name evidence="9" type="ORF">OXPF_33550</name>
</gene>
<dbReference type="PANTHER" id="PTHR43163">
    <property type="entry name" value="DIPEPTIDE TRANSPORT SYSTEM PERMEASE PROTEIN DPPB-RELATED"/>
    <property type="match status" value="1"/>
</dbReference>